<feature type="domain" description="P-type ATPase N-terminal" evidence="2">
    <location>
        <begin position="164"/>
        <end position="226"/>
    </location>
</feature>
<accession>A0A0C9ZRP1</accession>
<feature type="non-terminal residue" evidence="3">
    <location>
        <position position="282"/>
    </location>
</feature>
<name>A0A0C9ZRP1_9AGAM</name>
<reference evidence="3 4" key="1">
    <citation type="submission" date="2014-04" db="EMBL/GenBank/DDBJ databases">
        <authorList>
            <consortium name="DOE Joint Genome Institute"/>
            <person name="Kuo A."/>
            <person name="Kohler A."/>
            <person name="Costa M.D."/>
            <person name="Nagy L.G."/>
            <person name="Floudas D."/>
            <person name="Copeland A."/>
            <person name="Barry K.W."/>
            <person name="Cichocki N."/>
            <person name="Veneault-Fourrey C."/>
            <person name="LaButti K."/>
            <person name="Lindquist E.A."/>
            <person name="Lipzen A."/>
            <person name="Lundell T."/>
            <person name="Morin E."/>
            <person name="Murat C."/>
            <person name="Sun H."/>
            <person name="Tunlid A."/>
            <person name="Henrissat B."/>
            <person name="Grigoriev I.V."/>
            <person name="Hibbett D.S."/>
            <person name="Martin F."/>
            <person name="Nordberg H.P."/>
            <person name="Cantor M.N."/>
            <person name="Hua S.X."/>
        </authorList>
    </citation>
    <scope>NUCLEOTIDE SEQUENCE [LARGE SCALE GENOMIC DNA]</scope>
    <source>
        <strain evidence="3 4">441</strain>
    </source>
</reference>
<protein>
    <recommendedName>
        <fullName evidence="2">P-type ATPase N-terminal domain-containing protein</fullName>
    </recommendedName>
</protein>
<dbReference type="GO" id="GO:0140326">
    <property type="term" value="F:ATPase-coupled intramembrane lipid transporter activity"/>
    <property type="evidence" value="ECO:0007669"/>
    <property type="project" value="TreeGrafter"/>
</dbReference>
<dbReference type="STRING" id="765257.A0A0C9ZRP1"/>
<keyword evidence="4" id="KW-1185">Reference proteome</keyword>
<sequence>MDSEESFVALVNAANPAAYKSTSPAQGSSSQHPPTYPPFANAQSRSQPAPSLMDPFFDDDEDLLDLSPATTPRPMQSQESGLPLTHAAAPPAGLDSPSPSLPTHGAGQPYGWNFESQATFPGNASFPGAPSAQRKHTIRRRKKWKWRWPWEKEIQPTGERVIVLNNSAMNIDFCSNFVSTSKYNVVTFTPKFLKEQFSKYANVFFLFTACIQQIPGVSPTNQYTTIAPLAVVLLASAFKEVQEDMKRHRSDSELNARGAKVLNESLGFDPRPWRDIRVGDIV</sequence>
<dbReference type="InterPro" id="IPR032631">
    <property type="entry name" value="P-type_ATPase_N"/>
</dbReference>
<dbReference type="AlphaFoldDB" id="A0A0C9ZRP1"/>
<evidence type="ECO:0000313" key="4">
    <source>
        <dbReference type="Proteomes" id="UP000054018"/>
    </source>
</evidence>
<feature type="compositionally biased region" description="Polar residues" evidence="1">
    <location>
        <begin position="68"/>
        <end position="80"/>
    </location>
</feature>
<dbReference type="EMBL" id="KN833740">
    <property type="protein sequence ID" value="KIK22413.1"/>
    <property type="molecule type" value="Genomic_DNA"/>
</dbReference>
<dbReference type="Pfam" id="PF16209">
    <property type="entry name" value="PhoLip_ATPase_N"/>
    <property type="match status" value="1"/>
</dbReference>
<dbReference type="InterPro" id="IPR023298">
    <property type="entry name" value="ATPase_P-typ_TM_dom_sf"/>
</dbReference>
<dbReference type="SUPFAM" id="SSF81665">
    <property type="entry name" value="Calcium ATPase, transmembrane domain M"/>
    <property type="match status" value="1"/>
</dbReference>
<dbReference type="PANTHER" id="PTHR24092">
    <property type="entry name" value="PROBABLE PHOSPHOLIPID-TRANSPORTING ATPASE"/>
    <property type="match status" value="1"/>
</dbReference>
<feature type="compositionally biased region" description="Polar residues" evidence="1">
    <location>
        <begin position="20"/>
        <end position="33"/>
    </location>
</feature>
<evidence type="ECO:0000256" key="1">
    <source>
        <dbReference type="SAM" id="MobiDB-lite"/>
    </source>
</evidence>
<dbReference type="GO" id="GO:0045332">
    <property type="term" value="P:phospholipid translocation"/>
    <property type="evidence" value="ECO:0007669"/>
    <property type="project" value="TreeGrafter"/>
</dbReference>
<dbReference type="PANTHER" id="PTHR24092:SF150">
    <property type="entry name" value="PHOSPHOLIPID-TRANSPORTING ATPASE"/>
    <property type="match status" value="1"/>
</dbReference>
<organism evidence="3 4">
    <name type="scientific">Pisolithus microcarpus 441</name>
    <dbReference type="NCBI Taxonomy" id="765257"/>
    <lineage>
        <taxon>Eukaryota</taxon>
        <taxon>Fungi</taxon>
        <taxon>Dikarya</taxon>
        <taxon>Basidiomycota</taxon>
        <taxon>Agaricomycotina</taxon>
        <taxon>Agaricomycetes</taxon>
        <taxon>Agaricomycetidae</taxon>
        <taxon>Boletales</taxon>
        <taxon>Sclerodermatineae</taxon>
        <taxon>Pisolithaceae</taxon>
        <taxon>Pisolithus</taxon>
    </lineage>
</organism>
<dbReference type="GO" id="GO:0005802">
    <property type="term" value="C:trans-Golgi network"/>
    <property type="evidence" value="ECO:0007669"/>
    <property type="project" value="TreeGrafter"/>
</dbReference>
<dbReference type="GO" id="GO:0006892">
    <property type="term" value="P:post-Golgi vesicle-mediated transport"/>
    <property type="evidence" value="ECO:0007669"/>
    <property type="project" value="TreeGrafter"/>
</dbReference>
<dbReference type="GO" id="GO:0032456">
    <property type="term" value="P:endocytic recycling"/>
    <property type="evidence" value="ECO:0007669"/>
    <property type="project" value="TreeGrafter"/>
</dbReference>
<evidence type="ECO:0000313" key="3">
    <source>
        <dbReference type="EMBL" id="KIK22413.1"/>
    </source>
</evidence>
<dbReference type="OrthoDB" id="377733at2759"/>
<gene>
    <name evidence="3" type="ORF">PISMIDRAFT_507686</name>
</gene>
<dbReference type="HOGENOM" id="CLU_988859_0_0_1"/>
<dbReference type="Proteomes" id="UP000054018">
    <property type="component" value="Unassembled WGS sequence"/>
</dbReference>
<reference evidence="4" key="2">
    <citation type="submission" date="2015-01" db="EMBL/GenBank/DDBJ databases">
        <title>Evolutionary Origins and Diversification of the Mycorrhizal Mutualists.</title>
        <authorList>
            <consortium name="DOE Joint Genome Institute"/>
            <consortium name="Mycorrhizal Genomics Consortium"/>
            <person name="Kohler A."/>
            <person name="Kuo A."/>
            <person name="Nagy L.G."/>
            <person name="Floudas D."/>
            <person name="Copeland A."/>
            <person name="Barry K.W."/>
            <person name="Cichocki N."/>
            <person name="Veneault-Fourrey C."/>
            <person name="LaButti K."/>
            <person name="Lindquist E.A."/>
            <person name="Lipzen A."/>
            <person name="Lundell T."/>
            <person name="Morin E."/>
            <person name="Murat C."/>
            <person name="Riley R."/>
            <person name="Ohm R."/>
            <person name="Sun H."/>
            <person name="Tunlid A."/>
            <person name="Henrissat B."/>
            <person name="Grigoriev I.V."/>
            <person name="Hibbett D.S."/>
            <person name="Martin F."/>
        </authorList>
    </citation>
    <scope>NUCLEOTIDE SEQUENCE [LARGE SCALE GENOMIC DNA]</scope>
    <source>
        <strain evidence="4">441</strain>
    </source>
</reference>
<proteinExistence type="predicted"/>
<feature type="region of interest" description="Disordered" evidence="1">
    <location>
        <begin position="15"/>
        <end position="108"/>
    </location>
</feature>
<dbReference type="GO" id="GO:0005886">
    <property type="term" value="C:plasma membrane"/>
    <property type="evidence" value="ECO:0007669"/>
    <property type="project" value="TreeGrafter"/>
</dbReference>
<evidence type="ECO:0000259" key="2">
    <source>
        <dbReference type="Pfam" id="PF16209"/>
    </source>
</evidence>